<proteinExistence type="predicted"/>
<dbReference type="AlphaFoldDB" id="F4Q8S2"/>
<sequence>MENRSIEALEIINNRDKYQDDSSRLLQAIKYIKNTIIGNTKKKLEFIDNGAIALFINLLLNEKNQDILIQVTCVLGSFSCKLERGALDICKTPNALDRLISLLSHDNQKMVESSARTIKFILGSKPQNSNHHAFNHINSFIYGAEGIRLLTSLLKHNESIQETAIIIIGQGCEPLINNRREELNTYQTQLLKSGAFDSIFSFLAPSKSKLQEQCLVAVELLTRDNATVCQHLVNRSPDYVELRLIVHLAKSQSPRTKLLAATIICNIDQTKCLPPPFSPVMTKLLPMIVRLMSPQTCASPTGTGHESGSSMMMNGSDTIPAGGSGGTSNNNAHLGNIEEEQSIREDIPAFLARVVSESEELQRVAAECESLIKLVGYIRDRKSSNKLLENALTAIAVLCSTREDSRRQVAESKAIPIIVQLLDSSQPSIKAAACRCIKSLSRSIKQLRTFLYDSAVGQPFPKLIVDPSLEVRVNALASICNLVIDFSPMKQEMIDSGVMKKLVEYLLDGQCEHQVRLNSAWALKNMLFMADVPIKEALLKEISLDNLATLTRETNPAISEQILSLFRNLLYKDSTNIITDEHGLLLIRLVEQLINNPTYSTNDAVIKQALFVVCNLASNKEIHRNQIITSPIFQKIIYYLENSNNHEIKITSIWCLTNLVKFEDITKEQRIKKIRDNGCIDIVNMMVEGSNEDLKIRSKELLKSFSQN</sequence>
<evidence type="ECO:0000256" key="5">
    <source>
        <dbReference type="ARBA" id="ARBA00023242"/>
    </source>
</evidence>
<dbReference type="GO" id="GO:0005634">
    <property type="term" value="C:nucleus"/>
    <property type="evidence" value="ECO:0007669"/>
    <property type="project" value="UniProtKB-SubCell"/>
</dbReference>
<keyword evidence="3" id="KW-0963">Cytoplasm</keyword>
<reference evidence="7" key="1">
    <citation type="journal article" date="2011" name="Genome Res.">
        <title>Phylogeny-wide analysis of social amoeba genomes highlights ancient origins for complex intercellular communication.</title>
        <authorList>
            <person name="Heidel A.J."/>
            <person name="Lawal H.M."/>
            <person name="Felder M."/>
            <person name="Schilde C."/>
            <person name="Helps N.R."/>
            <person name="Tunggal B."/>
            <person name="Rivero F."/>
            <person name="John U."/>
            <person name="Schleicher M."/>
            <person name="Eichinger L."/>
            <person name="Platzer M."/>
            <person name="Noegel A.A."/>
            <person name="Schaap P."/>
            <person name="Gloeckner G."/>
        </authorList>
    </citation>
    <scope>NUCLEOTIDE SEQUENCE [LARGE SCALE GENOMIC DNA]</scope>
    <source>
        <strain evidence="7">SH3</strain>
    </source>
</reference>
<keyword evidence="4" id="KW-0677">Repeat</keyword>
<dbReference type="GeneID" id="14867384"/>
<dbReference type="PANTHER" id="PTHR15651:SF7">
    <property type="entry name" value="ARMADILLO REPEAT-CONTAINING PROTEIN 8"/>
    <property type="match status" value="1"/>
</dbReference>
<dbReference type="Pfam" id="PF00514">
    <property type="entry name" value="Arm"/>
    <property type="match status" value="1"/>
</dbReference>
<dbReference type="InterPro" id="IPR016024">
    <property type="entry name" value="ARM-type_fold"/>
</dbReference>
<name>F4Q8S2_CACFS</name>
<dbReference type="InterPro" id="IPR011989">
    <property type="entry name" value="ARM-like"/>
</dbReference>
<dbReference type="GO" id="GO:0005737">
    <property type="term" value="C:cytoplasm"/>
    <property type="evidence" value="ECO:0007669"/>
    <property type="project" value="UniProtKB-SubCell"/>
</dbReference>
<dbReference type="OrthoDB" id="5559898at2759"/>
<dbReference type="STRING" id="1054147.F4Q8S2"/>
<dbReference type="KEGG" id="dfa:DFA_09915"/>
<dbReference type="GO" id="GO:0034657">
    <property type="term" value="C:GID complex"/>
    <property type="evidence" value="ECO:0007669"/>
    <property type="project" value="TreeGrafter"/>
</dbReference>
<evidence type="ECO:0000256" key="4">
    <source>
        <dbReference type="ARBA" id="ARBA00022737"/>
    </source>
</evidence>
<dbReference type="SUPFAM" id="SSF48371">
    <property type="entry name" value="ARM repeat"/>
    <property type="match status" value="2"/>
</dbReference>
<dbReference type="OMA" id="KGTDQHV"/>
<dbReference type="Proteomes" id="UP000007797">
    <property type="component" value="Unassembled WGS sequence"/>
</dbReference>
<accession>F4Q8S2</accession>
<dbReference type="InterPro" id="IPR038739">
    <property type="entry name" value="ARMC8/Vid28"/>
</dbReference>
<evidence type="ECO:0000313" key="7">
    <source>
        <dbReference type="Proteomes" id="UP000007797"/>
    </source>
</evidence>
<organism evidence="6 7">
    <name type="scientific">Cavenderia fasciculata</name>
    <name type="common">Slime mold</name>
    <name type="synonym">Dictyostelium fasciculatum</name>
    <dbReference type="NCBI Taxonomy" id="261658"/>
    <lineage>
        <taxon>Eukaryota</taxon>
        <taxon>Amoebozoa</taxon>
        <taxon>Evosea</taxon>
        <taxon>Eumycetozoa</taxon>
        <taxon>Dictyostelia</taxon>
        <taxon>Acytosteliales</taxon>
        <taxon>Cavenderiaceae</taxon>
        <taxon>Cavenderia</taxon>
    </lineage>
</organism>
<dbReference type="EMBL" id="GL883026">
    <property type="protein sequence ID" value="EGG15091.1"/>
    <property type="molecule type" value="Genomic_DNA"/>
</dbReference>
<evidence type="ECO:0000313" key="6">
    <source>
        <dbReference type="EMBL" id="EGG15091.1"/>
    </source>
</evidence>
<protein>
    <submittedName>
        <fullName evidence="6">Armadillo repeat-containing protein</fullName>
    </submittedName>
</protein>
<gene>
    <name evidence="6" type="primary">armc8</name>
    <name evidence="6" type="ORF">DFA_09915</name>
</gene>
<comment type="subcellular location">
    <subcellularLocation>
        <location evidence="2">Cytoplasm</location>
    </subcellularLocation>
    <subcellularLocation>
        <location evidence="1">Nucleus</location>
    </subcellularLocation>
</comment>
<dbReference type="GO" id="GO:0043161">
    <property type="term" value="P:proteasome-mediated ubiquitin-dependent protein catabolic process"/>
    <property type="evidence" value="ECO:0007669"/>
    <property type="project" value="TreeGrafter"/>
</dbReference>
<keyword evidence="7" id="KW-1185">Reference proteome</keyword>
<keyword evidence="5" id="KW-0539">Nucleus</keyword>
<dbReference type="SMART" id="SM00185">
    <property type="entry name" value="ARM"/>
    <property type="match status" value="8"/>
</dbReference>
<dbReference type="PANTHER" id="PTHR15651">
    <property type="entry name" value="ARMADILLO REPEAT-CONTAINING PROTEIN 8"/>
    <property type="match status" value="1"/>
</dbReference>
<dbReference type="Gene3D" id="1.25.10.10">
    <property type="entry name" value="Leucine-rich Repeat Variant"/>
    <property type="match status" value="2"/>
</dbReference>
<dbReference type="InterPro" id="IPR000225">
    <property type="entry name" value="Armadillo"/>
</dbReference>
<evidence type="ECO:0000256" key="3">
    <source>
        <dbReference type="ARBA" id="ARBA00022490"/>
    </source>
</evidence>
<evidence type="ECO:0000256" key="2">
    <source>
        <dbReference type="ARBA" id="ARBA00004496"/>
    </source>
</evidence>
<evidence type="ECO:0000256" key="1">
    <source>
        <dbReference type="ARBA" id="ARBA00004123"/>
    </source>
</evidence>
<dbReference type="RefSeq" id="XP_004351811.1">
    <property type="nucleotide sequence ID" value="XM_004351759.1"/>
</dbReference>